<geneLocation type="plasmid" evidence="1 2">
    <name>unnamed1</name>
</geneLocation>
<evidence type="ECO:0000313" key="2">
    <source>
        <dbReference type="Proteomes" id="UP000234752"/>
    </source>
</evidence>
<organism evidence="1 2">
    <name type="scientific">Niveispirillum cyanobacteriorum</name>
    <dbReference type="NCBI Taxonomy" id="1612173"/>
    <lineage>
        <taxon>Bacteria</taxon>
        <taxon>Pseudomonadati</taxon>
        <taxon>Pseudomonadota</taxon>
        <taxon>Alphaproteobacteria</taxon>
        <taxon>Rhodospirillales</taxon>
        <taxon>Azospirillaceae</taxon>
        <taxon>Niveispirillum</taxon>
    </lineage>
</organism>
<sequence length="106" mass="11975">MSSERITRRSLGDRRPTVDWSRVDALTDADIQAGIDADPDAAPVMDAKWLANARLVDPDTKVPVTIRLDRDIVSFFKDHGKGYQTRINQVLRAFVDHERASRRTGN</sequence>
<dbReference type="OrthoDB" id="361944at2"/>
<proteinExistence type="predicted"/>
<dbReference type="InterPro" id="IPR025528">
    <property type="entry name" value="BrnA_antitoxin"/>
</dbReference>
<name>A0A2K9NIX1_9PROT</name>
<gene>
    <name evidence="1" type="ORF">C0V82_21750</name>
</gene>
<keyword evidence="1" id="KW-0614">Plasmid</keyword>
<keyword evidence="2" id="KW-1185">Reference proteome</keyword>
<dbReference type="Pfam" id="PF14384">
    <property type="entry name" value="BrnA_antitoxin"/>
    <property type="match status" value="1"/>
</dbReference>
<dbReference type="Proteomes" id="UP000234752">
    <property type="component" value="Plasmid unnamed1"/>
</dbReference>
<dbReference type="EMBL" id="CP025613">
    <property type="protein sequence ID" value="AUN33038.1"/>
    <property type="molecule type" value="Genomic_DNA"/>
</dbReference>
<evidence type="ECO:0000313" key="1">
    <source>
        <dbReference type="EMBL" id="AUN33038.1"/>
    </source>
</evidence>
<reference evidence="1 2" key="1">
    <citation type="submission" date="2017-12" db="EMBL/GenBank/DDBJ databases">
        <title>Genomes of bacteria within cyanobacterial aggregates.</title>
        <authorList>
            <person name="Cai H."/>
        </authorList>
    </citation>
    <scope>NUCLEOTIDE SEQUENCE [LARGE SCALE GENOMIC DNA]</scope>
    <source>
        <strain evidence="1 2">TH16</strain>
        <plasmid evidence="1 2">unnamed1</plasmid>
    </source>
</reference>
<dbReference type="AlphaFoldDB" id="A0A2K9NIX1"/>
<dbReference type="KEGG" id="ncb:C0V82_21750"/>
<accession>A0A2K9NIX1</accession>
<protein>
    <submittedName>
        <fullName evidence="1">Uncharacterized protein</fullName>
    </submittedName>
</protein>
<dbReference type="RefSeq" id="WP_102114562.1">
    <property type="nucleotide sequence ID" value="NZ_BMGN01000001.1"/>
</dbReference>